<sequence>MKMNAYGHHAGEPLECLSIAVELHKERFIDENGQQVLRVGFKIGGGIDQDPTRAQVPYPDTVSSLQFCIEIKLCRNAS</sequence>
<dbReference type="AlphaFoldDB" id="A0A0M3INZ0"/>
<protein>
    <submittedName>
        <fullName evidence="2">PI3K/PI4K domain-containing protein</fullName>
    </submittedName>
</protein>
<proteinExistence type="predicted"/>
<evidence type="ECO:0000313" key="2">
    <source>
        <dbReference type="WBParaSite" id="ALUE_0002046801-mRNA-1"/>
    </source>
</evidence>
<reference evidence="2" key="1">
    <citation type="submission" date="2017-02" db="UniProtKB">
        <authorList>
            <consortium name="WormBaseParasite"/>
        </authorList>
    </citation>
    <scope>IDENTIFICATION</scope>
</reference>
<dbReference type="Proteomes" id="UP000036681">
    <property type="component" value="Unplaced"/>
</dbReference>
<name>A0A0M3INZ0_ASCLU</name>
<keyword evidence="1" id="KW-1185">Reference proteome</keyword>
<dbReference type="WBParaSite" id="ALUE_0002046801-mRNA-1">
    <property type="protein sequence ID" value="ALUE_0002046801-mRNA-1"/>
    <property type="gene ID" value="ALUE_0002046801"/>
</dbReference>
<organism evidence="1 2">
    <name type="scientific">Ascaris lumbricoides</name>
    <name type="common">Giant roundworm</name>
    <dbReference type="NCBI Taxonomy" id="6252"/>
    <lineage>
        <taxon>Eukaryota</taxon>
        <taxon>Metazoa</taxon>
        <taxon>Ecdysozoa</taxon>
        <taxon>Nematoda</taxon>
        <taxon>Chromadorea</taxon>
        <taxon>Rhabditida</taxon>
        <taxon>Spirurina</taxon>
        <taxon>Ascaridomorpha</taxon>
        <taxon>Ascaridoidea</taxon>
        <taxon>Ascarididae</taxon>
        <taxon>Ascaris</taxon>
    </lineage>
</organism>
<accession>A0A0M3INZ0</accession>
<evidence type="ECO:0000313" key="1">
    <source>
        <dbReference type="Proteomes" id="UP000036681"/>
    </source>
</evidence>